<evidence type="ECO:0000256" key="3">
    <source>
        <dbReference type="ARBA" id="ARBA00022741"/>
    </source>
</evidence>
<comment type="similarity">
    <text evidence="1">Belongs to the ABC transporter superfamily.</text>
</comment>
<protein>
    <submittedName>
        <fullName evidence="6">Macrolide ABC transporter ATP-binding protein</fullName>
    </submittedName>
</protein>
<accession>A0A1G2JU52</accession>
<dbReference type="SUPFAM" id="SSF52540">
    <property type="entry name" value="P-loop containing nucleoside triphosphate hydrolases"/>
    <property type="match status" value="1"/>
</dbReference>
<dbReference type="Gene3D" id="3.40.50.300">
    <property type="entry name" value="P-loop containing nucleotide triphosphate hydrolases"/>
    <property type="match status" value="1"/>
</dbReference>
<dbReference type="PROSITE" id="PS50893">
    <property type="entry name" value="ABC_TRANSPORTER_2"/>
    <property type="match status" value="1"/>
</dbReference>
<dbReference type="InterPro" id="IPR027417">
    <property type="entry name" value="P-loop_NTPase"/>
</dbReference>
<dbReference type="EMBL" id="MHPU01000002">
    <property type="protein sequence ID" value="OGZ89778.1"/>
    <property type="molecule type" value="Genomic_DNA"/>
</dbReference>
<dbReference type="InterPro" id="IPR017871">
    <property type="entry name" value="ABC_transporter-like_CS"/>
</dbReference>
<proteinExistence type="inferred from homology"/>
<sequence length="238" mass="26511">MALIKVENLKKNYVNDEIVTHVLHDVTFEIDKGEFVAIMGPSGSGKSTLMHILSFLDRATSGTYGFEGKDTKDFDDNYLAVLRNEKVGFVFQSFNLLARTTVLDNVKLPLVYSKRKDYDKLAEKALASVGLSHRLKYFTNQISGGEKQRVAIARALVNEPAVLFADEPTGNLDSKSGNTVMNILQKLNNEGNTIILVTHETDTANHAKRIIRVKDGMIVSDEKVKNRTIAQPDKELVK</sequence>
<evidence type="ECO:0000313" key="6">
    <source>
        <dbReference type="EMBL" id="OGZ89778.1"/>
    </source>
</evidence>
<dbReference type="AlphaFoldDB" id="A0A1G2JU52"/>
<gene>
    <name evidence="6" type="ORF">A2561_00095</name>
</gene>
<evidence type="ECO:0000256" key="1">
    <source>
        <dbReference type="ARBA" id="ARBA00005417"/>
    </source>
</evidence>
<evidence type="ECO:0000256" key="4">
    <source>
        <dbReference type="ARBA" id="ARBA00022840"/>
    </source>
</evidence>
<dbReference type="InterPro" id="IPR003439">
    <property type="entry name" value="ABC_transporter-like_ATP-bd"/>
</dbReference>
<dbReference type="GO" id="GO:0022857">
    <property type="term" value="F:transmembrane transporter activity"/>
    <property type="evidence" value="ECO:0007669"/>
    <property type="project" value="UniProtKB-ARBA"/>
</dbReference>
<keyword evidence="2" id="KW-0813">Transport</keyword>
<dbReference type="PANTHER" id="PTHR42798">
    <property type="entry name" value="LIPOPROTEIN-RELEASING SYSTEM ATP-BINDING PROTEIN LOLD"/>
    <property type="match status" value="1"/>
</dbReference>
<dbReference type="FunFam" id="3.40.50.300:FF:000032">
    <property type="entry name" value="Export ABC transporter ATP-binding protein"/>
    <property type="match status" value="1"/>
</dbReference>
<reference evidence="6 7" key="1">
    <citation type="journal article" date="2016" name="Nat. Commun.">
        <title>Thousands of microbial genomes shed light on interconnected biogeochemical processes in an aquifer system.</title>
        <authorList>
            <person name="Anantharaman K."/>
            <person name="Brown C.T."/>
            <person name="Hug L.A."/>
            <person name="Sharon I."/>
            <person name="Castelle C.J."/>
            <person name="Probst A.J."/>
            <person name="Thomas B.C."/>
            <person name="Singh A."/>
            <person name="Wilkins M.J."/>
            <person name="Karaoz U."/>
            <person name="Brodie E.L."/>
            <person name="Williams K.H."/>
            <person name="Hubbard S.S."/>
            <person name="Banfield J.F."/>
        </authorList>
    </citation>
    <scope>NUCLEOTIDE SEQUENCE [LARGE SCALE GENOMIC DNA]</scope>
</reference>
<evidence type="ECO:0000259" key="5">
    <source>
        <dbReference type="PROSITE" id="PS50893"/>
    </source>
</evidence>
<organism evidence="6 7">
    <name type="scientific">Candidatus Staskawiczbacteria bacterium RIFOXYD1_FULL_32_13</name>
    <dbReference type="NCBI Taxonomy" id="1802234"/>
    <lineage>
        <taxon>Bacteria</taxon>
        <taxon>Candidatus Staskawicziibacteriota</taxon>
    </lineage>
</organism>
<dbReference type="Pfam" id="PF00005">
    <property type="entry name" value="ABC_tran"/>
    <property type="match status" value="1"/>
</dbReference>
<dbReference type="CDD" id="cd03255">
    <property type="entry name" value="ABC_MJ0796_LolCDE_FtsE"/>
    <property type="match status" value="1"/>
</dbReference>
<comment type="caution">
    <text evidence="6">The sequence shown here is derived from an EMBL/GenBank/DDBJ whole genome shotgun (WGS) entry which is preliminary data.</text>
</comment>
<evidence type="ECO:0000313" key="7">
    <source>
        <dbReference type="Proteomes" id="UP000178935"/>
    </source>
</evidence>
<dbReference type="InterPro" id="IPR017911">
    <property type="entry name" value="MacB-like_ATP-bd"/>
</dbReference>
<dbReference type="SMART" id="SM00382">
    <property type="entry name" value="AAA"/>
    <property type="match status" value="1"/>
</dbReference>
<feature type="domain" description="ABC transporter" evidence="5">
    <location>
        <begin position="4"/>
        <end position="237"/>
    </location>
</feature>
<dbReference type="Proteomes" id="UP000178935">
    <property type="component" value="Unassembled WGS sequence"/>
</dbReference>
<keyword evidence="3" id="KW-0547">Nucleotide-binding</keyword>
<name>A0A1G2JU52_9BACT</name>
<keyword evidence="4 6" id="KW-0067">ATP-binding</keyword>
<dbReference type="GO" id="GO:0098796">
    <property type="term" value="C:membrane protein complex"/>
    <property type="evidence" value="ECO:0007669"/>
    <property type="project" value="UniProtKB-ARBA"/>
</dbReference>
<dbReference type="GO" id="GO:0016887">
    <property type="term" value="F:ATP hydrolysis activity"/>
    <property type="evidence" value="ECO:0007669"/>
    <property type="project" value="InterPro"/>
</dbReference>
<dbReference type="PROSITE" id="PS00211">
    <property type="entry name" value="ABC_TRANSPORTER_1"/>
    <property type="match status" value="1"/>
</dbReference>
<dbReference type="GO" id="GO:0005524">
    <property type="term" value="F:ATP binding"/>
    <property type="evidence" value="ECO:0007669"/>
    <property type="project" value="UniProtKB-KW"/>
</dbReference>
<dbReference type="PANTHER" id="PTHR42798:SF6">
    <property type="entry name" value="CELL DIVISION ATP-BINDING PROTEIN FTSE"/>
    <property type="match status" value="1"/>
</dbReference>
<evidence type="ECO:0000256" key="2">
    <source>
        <dbReference type="ARBA" id="ARBA00022448"/>
    </source>
</evidence>
<dbReference type="InterPro" id="IPR003593">
    <property type="entry name" value="AAA+_ATPase"/>
</dbReference>